<dbReference type="InterPro" id="IPR036942">
    <property type="entry name" value="Beta-barrel_TonB_sf"/>
</dbReference>
<evidence type="ECO:0000313" key="5">
    <source>
        <dbReference type="EMBL" id="MFC4666660.1"/>
    </source>
</evidence>
<dbReference type="RefSeq" id="WP_380080000.1">
    <property type="nucleotide sequence ID" value="NZ_JBHSGO010000212.1"/>
</dbReference>
<name>A0ABV9K8Z3_9PORP</name>
<sequence length="289" mass="33361">MQYDYYQNGIHADDQSRIFRNLFPNISLSTRIGTVQTSLSYSAITNRPSYDQLSNNYTYANRFIWQTGNPQLKHEYIHNVDLSGMWKFFQLRLSYKDSRDAILFWVKPVAESKSITLLTRKNIPSLKQVSAQLVAFPHWGIWSTQSYVALLKPFLTLHEEGKDIKFNRPIWVLGSNNIFDLGRGWTASLDASFTSKGNAQNVEIYKPKGYVDASVTKEWQGGRWSLQVKCTDIFNSRRDGSRIIAERFVLDQASYFDSREVSITLRYKFNVTRSKYKGTGAGNEEKGRL</sequence>
<keyword evidence="6" id="KW-1185">Reference proteome</keyword>
<evidence type="ECO:0000313" key="6">
    <source>
        <dbReference type="Proteomes" id="UP001596020"/>
    </source>
</evidence>
<gene>
    <name evidence="5" type="ORF">ACFO3G_08645</name>
</gene>
<evidence type="ECO:0000259" key="4">
    <source>
        <dbReference type="Pfam" id="PF14905"/>
    </source>
</evidence>
<evidence type="ECO:0000256" key="2">
    <source>
        <dbReference type="ARBA" id="ARBA00023136"/>
    </source>
</evidence>
<proteinExistence type="predicted"/>
<comment type="caution">
    <text evidence="5">The sequence shown here is derived from an EMBL/GenBank/DDBJ whole genome shotgun (WGS) entry which is preliminary data.</text>
</comment>
<keyword evidence="3" id="KW-0998">Cell outer membrane</keyword>
<accession>A0ABV9K8Z3</accession>
<comment type="subcellular location">
    <subcellularLocation>
        <location evidence="1">Cell outer membrane</location>
    </subcellularLocation>
</comment>
<dbReference type="EMBL" id="JBHSGO010000212">
    <property type="protein sequence ID" value="MFC4666660.1"/>
    <property type="molecule type" value="Genomic_DNA"/>
</dbReference>
<dbReference type="Gene3D" id="2.40.170.20">
    <property type="entry name" value="TonB-dependent receptor, beta-barrel domain"/>
    <property type="match status" value="1"/>
</dbReference>
<protein>
    <submittedName>
        <fullName evidence="5">Outer membrane beta-barrel protein</fullName>
    </submittedName>
</protein>
<keyword evidence="2" id="KW-0472">Membrane</keyword>
<dbReference type="Pfam" id="PF14905">
    <property type="entry name" value="OMP_b-brl_3"/>
    <property type="match status" value="1"/>
</dbReference>
<dbReference type="SUPFAM" id="SSF56935">
    <property type="entry name" value="Porins"/>
    <property type="match status" value="1"/>
</dbReference>
<reference evidence="6" key="1">
    <citation type="journal article" date="2019" name="Int. J. Syst. Evol. Microbiol.">
        <title>The Global Catalogue of Microorganisms (GCM) 10K type strain sequencing project: providing services to taxonomists for standard genome sequencing and annotation.</title>
        <authorList>
            <consortium name="The Broad Institute Genomics Platform"/>
            <consortium name="The Broad Institute Genome Sequencing Center for Infectious Disease"/>
            <person name="Wu L."/>
            <person name="Ma J."/>
        </authorList>
    </citation>
    <scope>NUCLEOTIDE SEQUENCE [LARGE SCALE GENOMIC DNA]</scope>
    <source>
        <strain evidence="6">CGMCC 4.7357</strain>
    </source>
</reference>
<evidence type="ECO:0000256" key="1">
    <source>
        <dbReference type="ARBA" id="ARBA00004442"/>
    </source>
</evidence>
<dbReference type="Proteomes" id="UP001596020">
    <property type="component" value="Unassembled WGS sequence"/>
</dbReference>
<evidence type="ECO:0000256" key="3">
    <source>
        <dbReference type="ARBA" id="ARBA00023237"/>
    </source>
</evidence>
<organism evidence="5 6">
    <name type="scientific">Falsiporphyromonas endometrii</name>
    <dbReference type="NCBI Taxonomy" id="1387297"/>
    <lineage>
        <taxon>Bacteria</taxon>
        <taxon>Pseudomonadati</taxon>
        <taxon>Bacteroidota</taxon>
        <taxon>Bacteroidia</taxon>
        <taxon>Bacteroidales</taxon>
        <taxon>Porphyromonadaceae</taxon>
        <taxon>Falsiporphyromonas</taxon>
    </lineage>
</organism>
<dbReference type="InterPro" id="IPR041700">
    <property type="entry name" value="OMP_b-brl_3"/>
</dbReference>
<feature type="domain" description="Outer membrane protein beta-barrel" evidence="4">
    <location>
        <begin position="14"/>
        <end position="267"/>
    </location>
</feature>